<evidence type="ECO:0000313" key="3">
    <source>
        <dbReference type="EMBL" id="ABM39986.1"/>
    </source>
</evidence>
<reference evidence="4" key="1">
    <citation type="journal article" date="2009" name="Environ. Microbiol.">
        <title>The genome of Polaromonas naphthalenivorans strain CJ2, isolated from coal tar-contaminated sediment, reveals physiological and metabolic versatility and evolution through extensive horizontal gene transfer.</title>
        <authorList>
            <person name="Yagi J.M."/>
            <person name="Sims D."/>
            <person name="Brettin T."/>
            <person name="Bruce D."/>
            <person name="Madsen E.L."/>
        </authorList>
    </citation>
    <scope>NUCLEOTIDE SEQUENCE [LARGE SCALE GENOMIC DNA]</scope>
    <source>
        <strain evidence="4">CJ2</strain>
        <plasmid evidence="4">Plasmid pPNAP03</plasmid>
    </source>
</reference>
<dbReference type="EMBL" id="CP000532">
    <property type="protein sequence ID" value="ABM39986.1"/>
    <property type="molecule type" value="Genomic_DNA"/>
</dbReference>
<keyword evidence="2" id="KW-0812">Transmembrane</keyword>
<feature type="compositionally biased region" description="Basic and acidic residues" evidence="1">
    <location>
        <begin position="139"/>
        <end position="150"/>
    </location>
</feature>
<name>A1VWF8_POLNA</name>
<dbReference type="HOGENOM" id="CLU_089890_0_0_4"/>
<keyword evidence="3" id="KW-0614">Plasmid</keyword>
<evidence type="ECO:0000256" key="1">
    <source>
        <dbReference type="SAM" id="MobiDB-lite"/>
    </source>
</evidence>
<dbReference type="Pfam" id="PF11159">
    <property type="entry name" value="DUF2939"/>
    <property type="match status" value="1"/>
</dbReference>
<dbReference type="AlphaFoldDB" id="A1VWF8"/>
<dbReference type="KEGG" id="pna:Pnap_4922"/>
<evidence type="ECO:0000256" key="2">
    <source>
        <dbReference type="SAM" id="Phobius"/>
    </source>
</evidence>
<proteinExistence type="predicted"/>
<keyword evidence="2" id="KW-0472">Membrane</keyword>
<dbReference type="Proteomes" id="UP000000644">
    <property type="component" value="Plasmid pPNAP03"/>
</dbReference>
<evidence type="ECO:0000313" key="4">
    <source>
        <dbReference type="Proteomes" id="UP000000644"/>
    </source>
</evidence>
<geneLocation type="plasmid" evidence="3 4">
    <name>pPNAP03</name>
</geneLocation>
<organism evidence="3 4">
    <name type="scientific">Polaromonas naphthalenivorans (strain CJ2)</name>
    <dbReference type="NCBI Taxonomy" id="365044"/>
    <lineage>
        <taxon>Bacteria</taxon>
        <taxon>Pseudomonadati</taxon>
        <taxon>Pseudomonadota</taxon>
        <taxon>Betaproteobacteria</taxon>
        <taxon>Burkholderiales</taxon>
        <taxon>Comamonadaceae</taxon>
        <taxon>Polaromonas</taxon>
    </lineage>
</organism>
<keyword evidence="2" id="KW-1133">Transmembrane helix</keyword>
<protein>
    <recommendedName>
        <fullName evidence="5">DUF2939 domain-containing protein</fullName>
    </recommendedName>
</protein>
<gene>
    <name evidence="3" type="ordered locus">Pnap_4922</name>
</gene>
<accession>A1VWF8</accession>
<keyword evidence="4" id="KW-1185">Reference proteome</keyword>
<feature type="transmembrane region" description="Helical" evidence="2">
    <location>
        <begin position="6"/>
        <end position="23"/>
    </location>
</feature>
<dbReference type="InterPro" id="IPR021330">
    <property type="entry name" value="DUF2939"/>
</dbReference>
<sequence length="199" mass="21622">MTTKTIKIAVIAAAVAVAGYWYWSPFLAIRQMQSAAQEKDAEAFNERVDYPKLRESLKGQLSAVMGEQMAKTQDAGNPFAALGSMLGLAMVDRFVDAMVRPETVMRAMQDGQMSPAAAKTSDAPAPTTSNPDSPAPAAAREDNKPKWTYDRKGVDRLIAYATDPQKPGAPNSEKLGVVFERSGFANWKLTEVRLPVLGR</sequence>
<feature type="region of interest" description="Disordered" evidence="1">
    <location>
        <begin position="109"/>
        <end position="150"/>
    </location>
</feature>
<evidence type="ECO:0008006" key="5">
    <source>
        <dbReference type="Google" id="ProtNLM"/>
    </source>
</evidence>